<feature type="transmembrane region" description="Helical" evidence="7">
    <location>
        <begin position="181"/>
        <end position="204"/>
    </location>
</feature>
<comment type="similarity">
    <text evidence="7">Belongs to the binding-protein-dependent transport system permease family.</text>
</comment>
<evidence type="ECO:0000256" key="5">
    <source>
        <dbReference type="ARBA" id="ARBA00022989"/>
    </source>
</evidence>
<proteinExistence type="inferred from homology"/>
<keyword evidence="4 7" id="KW-0812">Transmembrane</keyword>
<feature type="transmembrane region" description="Helical" evidence="7">
    <location>
        <begin position="287"/>
        <end position="311"/>
    </location>
</feature>
<accession>A0A6N8U5C2</accession>
<evidence type="ECO:0000256" key="1">
    <source>
        <dbReference type="ARBA" id="ARBA00004651"/>
    </source>
</evidence>
<dbReference type="EMBL" id="WUUQ01000002">
    <property type="protein sequence ID" value="MXQ73272.1"/>
    <property type="molecule type" value="Genomic_DNA"/>
</dbReference>
<dbReference type="PANTHER" id="PTHR43163">
    <property type="entry name" value="DIPEPTIDE TRANSPORT SYSTEM PERMEASE PROTEIN DPPB-RELATED"/>
    <property type="match status" value="1"/>
</dbReference>
<dbReference type="GO" id="GO:0055085">
    <property type="term" value="P:transmembrane transport"/>
    <property type="evidence" value="ECO:0007669"/>
    <property type="project" value="InterPro"/>
</dbReference>
<keyword evidence="5 7" id="KW-1133">Transmembrane helix</keyword>
<keyword evidence="3" id="KW-1003">Cell membrane</keyword>
<evidence type="ECO:0000256" key="7">
    <source>
        <dbReference type="RuleBase" id="RU363032"/>
    </source>
</evidence>
<protein>
    <submittedName>
        <fullName evidence="9">ABC transporter permease subunit</fullName>
    </submittedName>
</protein>
<keyword evidence="6 7" id="KW-0472">Membrane</keyword>
<dbReference type="CDD" id="cd06261">
    <property type="entry name" value="TM_PBP2"/>
    <property type="match status" value="1"/>
</dbReference>
<name>A0A6N8U5C2_9FIRM</name>
<keyword evidence="2 7" id="KW-0813">Transport</keyword>
<feature type="transmembrane region" description="Helical" evidence="7">
    <location>
        <begin position="103"/>
        <end position="126"/>
    </location>
</feature>
<feature type="transmembrane region" description="Helical" evidence="7">
    <location>
        <begin position="138"/>
        <end position="161"/>
    </location>
</feature>
<evidence type="ECO:0000313" key="10">
    <source>
        <dbReference type="Proteomes" id="UP000434036"/>
    </source>
</evidence>
<evidence type="ECO:0000256" key="6">
    <source>
        <dbReference type="ARBA" id="ARBA00023136"/>
    </source>
</evidence>
<dbReference type="AlphaFoldDB" id="A0A6N8U5C2"/>
<feature type="transmembrane region" description="Helical" evidence="7">
    <location>
        <begin position="240"/>
        <end position="267"/>
    </location>
</feature>
<comment type="caution">
    <text evidence="9">The sequence shown here is derived from an EMBL/GenBank/DDBJ whole genome shotgun (WGS) entry which is preliminary data.</text>
</comment>
<dbReference type="InterPro" id="IPR045621">
    <property type="entry name" value="BPD_transp_1_N"/>
</dbReference>
<sequence>MIKYSIKRIFSLIPVIFAISIILFGLNKIMPGDPVNMMIPTSAKPEQKEQLRKEITEQLGLDKSLPEQYIAWVSNVAKGDLGYSTWKNDDVKNVIADPLKNTVILNFFVLLLALSISILAGIRSAIKKNSIIDQFWQVFSLVCMSVPTFFIGLCLVYIFALTLKWLPSNGMPADLNNIGQWVRYMILPVLTLTITSLAGTIRYVRNAMLDALSQDYIRTARSKGLSEKVVVYSHAFRNALIPIVTVVIAQISTLFSGSMITEAVFVWNGLGQVLLTALNRRDGFLVIAMNMFYAIVYLASNFIADITYALVDPRIKLD</sequence>
<dbReference type="Pfam" id="PF19300">
    <property type="entry name" value="BPD_transp_1_N"/>
    <property type="match status" value="1"/>
</dbReference>
<dbReference type="PROSITE" id="PS50928">
    <property type="entry name" value="ABC_TM1"/>
    <property type="match status" value="1"/>
</dbReference>
<evidence type="ECO:0000256" key="4">
    <source>
        <dbReference type="ARBA" id="ARBA00022692"/>
    </source>
</evidence>
<comment type="subcellular location">
    <subcellularLocation>
        <location evidence="1 7">Cell membrane</location>
        <topology evidence="1 7">Multi-pass membrane protein</topology>
    </subcellularLocation>
</comment>
<evidence type="ECO:0000256" key="3">
    <source>
        <dbReference type="ARBA" id="ARBA00022475"/>
    </source>
</evidence>
<dbReference type="PANTHER" id="PTHR43163:SF6">
    <property type="entry name" value="DIPEPTIDE TRANSPORT SYSTEM PERMEASE PROTEIN DPPB-RELATED"/>
    <property type="match status" value="1"/>
</dbReference>
<dbReference type="RefSeq" id="WP_160624734.1">
    <property type="nucleotide sequence ID" value="NZ_WUUQ01000002.1"/>
</dbReference>
<gene>
    <name evidence="9" type="ORF">GSF08_04890</name>
</gene>
<dbReference type="Pfam" id="PF00528">
    <property type="entry name" value="BPD_transp_1"/>
    <property type="match status" value="1"/>
</dbReference>
<reference evidence="9 10" key="2">
    <citation type="submission" date="2020-01" db="EMBL/GenBank/DDBJ databases">
        <title>Clostridiaceae sp. nov. isolated from the gut of human by culturomics.</title>
        <authorList>
            <person name="Chang Y."/>
        </authorList>
    </citation>
    <scope>NUCLEOTIDE SEQUENCE [LARGE SCALE GENOMIC DNA]</scope>
    <source>
        <strain evidence="9 10">DONG20-135</strain>
    </source>
</reference>
<dbReference type="InterPro" id="IPR000515">
    <property type="entry name" value="MetI-like"/>
</dbReference>
<evidence type="ECO:0000313" key="9">
    <source>
        <dbReference type="EMBL" id="MXQ73272.1"/>
    </source>
</evidence>
<feature type="domain" description="ABC transmembrane type-1" evidence="8">
    <location>
        <begin position="99"/>
        <end position="304"/>
    </location>
</feature>
<organism evidence="9 10">
    <name type="scientific">Copranaerobaculum intestinale</name>
    <dbReference type="NCBI Taxonomy" id="2692629"/>
    <lineage>
        <taxon>Bacteria</taxon>
        <taxon>Bacillati</taxon>
        <taxon>Bacillota</taxon>
        <taxon>Erysipelotrichia</taxon>
        <taxon>Erysipelotrichales</taxon>
        <taxon>Erysipelotrichaceae</taxon>
        <taxon>Copranaerobaculum</taxon>
    </lineage>
</organism>
<dbReference type="SUPFAM" id="SSF161098">
    <property type="entry name" value="MetI-like"/>
    <property type="match status" value="1"/>
</dbReference>
<keyword evidence="10" id="KW-1185">Reference proteome</keyword>
<dbReference type="Proteomes" id="UP000434036">
    <property type="component" value="Unassembled WGS sequence"/>
</dbReference>
<dbReference type="GO" id="GO:0005886">
    <property type="term" value="C:plasma membrane"/>
    <property type="evidence" value="ECO:0007669"/>
    <property type="project" value="UniProtKB-SubCell"/>
</dbReference>
<dbReference type="Gene3D" id="1.10.3720.10">
    <property type="entry name" value="MetI-like"/>
    <property type="match status" value="1"/>
</dbReference>
<feature type="transmembrane region" description="Helical" evidence="7">
    <location>
        <begin position="12"/>
        <end position="30"/>
    </location>
</feature>
<evidence type="ECO:0000259" key="8">
    <source>
        <dbReference type="PROSITE" id="PS50928"/>
    </source>
</evidence>
<evidence type="ECO:0000256" key="2">
    <source>
        <dbReference type="ARBA" id="ARBA00022448"/>
    </source>
</evidence>
<dbReference type="InterPro" id="IPR035906">
    <property type="entry name" value="MetI-like_sf"/>
</dbReference>
<reference evidence="9 10" key="1">
    <citation type="submission" date="2019-12" db="EMBL/GenBank/DDBJ databases">
        <authorList>
            <person name="Yang R."/>
        </authorList>
    </citation>
    <scope>NUCLEOTIDE SEQUENCE [LARGE SCALE GENOMIC DNA]</scope>
    <source>
        <strain evidence="9 10">DONG20-135</strain>
    </source>
</reference>